<reference evidence="1 2" key="1">
    <citation type="journal article" date="2014" name="ISME J.">
        <title>Candidatus Competibacter-lineage genomes retrieved from metagenomes reveal functional metabolic diversity.</title>
        <authorList>
            <person name="McIlroy S.J."/>
            <person name="Albertsen M."/>
            <person name="Andresen E.K."/>
            <person name="Saunders A.M."/>
            <person name="Kristiansen R."/>
            <person name="Stokholm-Bjerregaard M."/>
            <person name="Nielsen K.L."/>
            <person name="Nielsen P.H."/>
        </authorList>
    </citation>
    <scope>NUCLEOTIDE SEQUENCE [LARGE SCALE GENOMIC DNA]</scope>
    <source>
        <strain evidence="1 2">Run_B_J11</strain>
    </source>
</reference>
<comment type="caution">
    <text evidence="1">The sequence shown here is derived from an EMBL/GenBank/DDBJ whole genome shotgun (WGS) entry which is preliminary data.</text>
</comment>
<accession>A0A7U7J559</accession>
<dbReference type="Proteomes" id="UP000019184">
    <property type="component" value="Unassembled WGS sequence"/>
</dbReference>
<dbReference type="AlphaFoldDB" id="A0A7U7J559"/>
<name>A0A7U7J559_9GAMM</name>
<sequence length="105" mass="11707">MSEPHSPNLNPAVLPRRLDSAEAFFWFLDHVSPMNFAVIAEGNGDLDDDALRAALLRAQQEHPCRTFAKPANSSYPRKRESSFFSGLLDARESGYLAFHEAVRCG</sequence>
<protein>
    <submittedName>
        <fullName evidence="1">Uncharacterized protein</fullName>
    </submittedName>
</protein>
<dbReference type="OrthoDB" id="344398at2"/>
<dbReference type="EMBL" id="CBTK010000246">
    <property type="protein sequence ID" value="CDH46020.1"/>
    <property type="molecule type" value="Genomic_DNA"/>
</dbReference>
<dbReference type="RefSeq" id="WP_034434398.1">
    <property type="nucleotide sequence ID" value="NZ_CBTK010000246.1"/>
</dbReference>
<proteinExistence type="predicted"/>
<organism evidence="1 2">
    <name type="scientific">Candidatus Contendobacter odensis Run_B_J11</name>
    <dbReference type="NCBI Taxonomy" id="1400861"/>
    <lineage>
        <taxon>Bacteria</taxon>
        <taxon>Pseudomonadati</taxon>
        <taxon>Pseudomonadota</taxon>
        <taxon>Gammaproteobacteria</taxon>
        <taxon>Candidatus Competibacteraceae</taxon>
        <taxon>Candidatus Contendibacter</taxon>
    </lineage>
</organism>
<evidence type="ECO:0000313" key="1">
    <source>
        <dbReference type="EMBL" id="CDH46020.1"/>
    </source>
</evidence>
<keyword evidence="2" id="KW-1185">Reference proteome</keyword>
<gene>
    <name evidence="1" type="ORF">BN874_320029</name>
</gene>
<evidence type="ECO:0000313" key="2">
    <source>
        <dbReference type="Proteomes" id="UP000019184"/>
    </source>
</evidence>